<name>A0A139SJK4_9BACT</name>
<reference evidence="3" key="1">
    <citation type="submission" date="2016-02" db="EMBL/GenBank/DDBJ databases">
        <authorList>
            <person name="Sanders J.G."/>
            <person name="Lin J.Y."/>
            <person name="Wertz J.T."/>
            <person name="Russell J.A."/>
            <person name="Moreau C.S."/>
            <person name="Powell S."/>
        </authorList>
    </citation>
    <scope>NUCLEOTIDE SEQUENCE [LARGE SCALE GENOMIC DNA]</scope>
    <source>
        <strain evidence="3">CAG34</strain>
    </source>
</reference>
<dbReference type="STRING" id="1548207.AXK11_08100"/>
<proteinExistence type="predicted"/>
<dbReference type="RefSeq" id="WP_082781044.1">
    <property type="nucleotide sequence ID" value="NZ_LSZQ01000059.1"/>
</dbReference>
<feature type="region of interest" description="Disordered" evidence="1">
    <location>
        <begin position="1"/>
        <end position="22"/>
    </location>
</feature>
<evidence type="ECO:0000313" key="2">
    <source>
        <dbReference type="EMBL" id="KXU34680.1"/>
    </source>
</evidence>
<evidence type="ECO:0000256" key="1">
    <source>
        <dbReference type="SAM" id="MobiDB-lite"/>
    </source>
</evidence>
<sequence length="315" mass="34088">MTLRKNRPSRPALSSRHTRPSRRRQLGLALAAALLLPLGLAQSAQAARPWILPSQTVLGPASPWVSFEAASSNNLFNPNGRSIPVENIAVTGPDGQPRELANPFNGRLRSGFELELKEHGTYRIEQVPAAPAPAAATAGGTGSAAPRPPAQPTFFGSYRGENGQMTRWRGTAEELKAIADKPELTLREFGRRRLVTFVTLGQPSDTVLAPEGTALELGFERTHPNDLYADEPATFRVLLDGKPLPEAKVTVVREGDRYRDEEGAIELQSDAQGWVTIEWPGTGRYLVQAAASQKGSLHGVPSTKSFSYIAILEVL</sequence>
<dbReference type="Pfam" id="PF10670">
    <property type="entry name" value="DUF4198"/>
    <property type="match status" value="1"/>
</dbReference>
<keyword evidence="3" id="KW-1185">Reference proteome</keyword>
<evidence type="ECO:0000313" key="3">
    <source>
        <dbReference type="Proteomes" id="UP000070058"/>
    </source>
</evidence>
<dbReference type="EMBL" id="LSZQ01000059">
    <property type="protein sequence ID" value="KXU34680.1"/>
    <property type="molecule type" value="Genomic_DNA"/>
</dbReference>
<accession>A0A139SJK4</accession>
<dbReference type="PROSITE" id="PS51318">
    <property type="entry name" value="TAT"/>
    <property type="match status" value="1"/>
</dbReference>
<comment type="caution">
    <text evidence="2">The sequence shown here is derived from an EMBL/GenBank/DDBJ whole genome shotgun (WGS) entry which is preliminary data.</text>
</comment>
<gene>
    <name evidence="2" type="ORF">AXK11_08100</name>
</gene>
<feature type="region of interest" description="Disordered" evidence="1">
    <location>
        <begin position="133"/>
        <end position="162"/>
    </location>
</feature>
<organism evidence="2 3">
    <name type="scientific">Cephaloticoccus primus</name>
    <dbReference type="NCBI Taxonomy" id="1548207"/>
    <lineage>
        <taxon>Bacteria</taxon>
        <taxon>Pseudomonadati</taxon>
        <taxon>Verrucomicrobiota</taxon>
        <taxon>Opitutia</taxon>
        <taxon>Opitutales</taxon>
        <taxon>Opitutaceae</taxon>
        <taxon>Cephaloticoccus</taxon>
    </lineage>
</organism>
<dbReference type="Proteomes" id="UP000070058">
    <property type="component" value="Unassembled WGS sequence"/>
</dbReference>
<dbReference type="InterPro" id="IPR006311">
    <property type="entry name" value="TAT_signal"/>
</dbReference>
<protein>
    <submittedName>
        <fullName evidence="2">Uncharacterized protein</fullName>
    </submittedName>
</protein>
<dbReference type="OrthoDB" id="5943at2"/>
<dbReference type="AlphaFoldDB" id="A0A139SJK4"/>
<dbReference type="InterPro" id="IPR019613">
    <property type="entry name" value="DUF4198"/>
</dbReference>